<dbReference type="GO" id="GO:0006352">
    <property type="term" value="P:DNA-templated transcription initiation"/>
    <property type="evidence" value="ECO:0007669"/>
    <property type="project" value="InterPro"/>
</dbReference>
<evidence type="ECO:0000313" key="12">
    <source>
        <dbReference type="Proteomes" id="UP000190774"/>
    </source>
</evidence>
<dbReference type="Gene3D" id="1.10.10.1330">
    <property type="entry name" value="RNA polymerase sigma-54 factor, core-binding domain"/>
    <property type="match status" value="1"/>
</dbReference>
<evidence type="ECO:0000256" key="5">
    <source>
        <dbReference type="ARBA" id="ARBA00023015"/>
    </source>
</evidence>
<keyword evidence="6" id="KW-0731">Sigma factor</keyword>
<evidence type="ECO:0000256" key="4">
    <source>
        <dbReference type="ARBA" id="ARBA00022695"/>
    </source>
</evidence>
<gene>
    <name evidence="11" type="ORF">SAMN02745166_00889</name>
</gene>
<dbReference type="GO" id="GO:0003677">
    <property type="term" value="F:DNA binding"/>
    <property type="evidence" value="ECO:0007669"/>
    <property type="project" value="UniProtKB-KW"/>
</dbReference>
<organism evidence="11 12">
    <name type="scientific">Prosthecobacter debontii</name>
    <dbReference type="NCBI Taxonomy" id="48467"/>
    <lineage>
        <taxon>Bacteria</taxon>
        <taxon>Pseudomonadati</taxon>
        <taxon>Verrucomicrobiota</taxon>
        <taxon>Verrucomicrobiia</taxon>
        <taxon>Verrucomicrobiales</taxon>
        <taxon>Verrucomicrobiaceae</taxon>
        <taxon>Prosthecobacter</taxon>
    </lineage>
</organism>
<feature type="domain" description="RNA polymerase sigma factor 54 core-binding" evidence="10">
    <location>
        <begin position="130"/>
        <end position="317"/>
    </location>
</feature>
<evidence type="ECO:0000256" key="8">
    <source>
        <dbReference type="ARBA" id="ARBA00023163"/>
    </source>
</evidence>
<evidence type="ECO:0000313" key="11">
    <source>
        <dbReference type="EMBL" id="SKA82294.1"/>
    </source>
</evidence>
<dbReference type="InterPro" id="IPR007634">
    <property type="entry name" value="RNA_pol_sigma_54_DNA-bd"/>
</dbReference>
<dbReference type="PROSITE" id="PS50044">
    <property type="entry name" value="SIGMA54_3"/>
    <property type="match status" value="1"/>
</dbReference>
<reference evidence="12" key="1">
    <citation type="submission" date="2017-02" db="EMBL/GenBank/DDBJ databases">
        <authorList>
            <person name="Varghese N."/>
            <person name="Submissions S."/>
        </authorList>
    </citation>
    <scope>NUCLEOTIDE SEQUENCE [LARGE SCALE GENOMIC DNA]</scope>
    <source>
        <strain evidence="12">ATCC 700200</strain>
    </source>
</reference>
<keyword evidence="5" id="KW-0805">Transcription regulation</keyword>
<dbReference type="Pfam" id="PF04963">
    <property type="entry name" value="Sigma54_CBD"/>
    <property type="match status" value="1"/>
</dbReference>
<dbReference type="Pfam" id="PF00309">
    <property type="entry name" value="Sigma54_AID"/>
    <property type="match status" value="1"/>
</dbReference>
<comment type="similarity">
    <text evidence="1">Belongs to the sigma-54 factor family.</text>
</comment>
<proteinExistence type="inferred from homology"/>
<dbReference type="GO" id="GO:0016779">
    <property type="term" value="F:nucleotidyltransferase activity"/>
    <property type="evidence" value="ECO:0007669"/>
    <property type="project" value="UniProtKB-KW"/>
</dbReference>
<dbReference type="Pfam" id="PF04552">
    <property type="entry name" value="Sigma54_DBD"/>
    <property type="match status" value="1"/>
</dbReference>
<evidence type="ECO:0000256" key="3">
    <source>
        <dbReference type="ARBA" id="ARBA00022679"/>
    </source>
</evidence>
<evidence type="ECO:0000256" key="1">
    <source>
        <dbReference type="ARBA" id="ARBA00008798"/>
    </source>
</evidence>
<dbReference type="GO" id="GO:0016987">
    <property type="term" value="F:sigma factor activity"/>
    <property type="evidence" value="ECO:0007669"/>
    <property type="project" value="UniProtKB-KW"/>
</dbReference>
<keyword evidence="3" id="KW-0808">Transferase</keyword>
<keyword evidence="4" id="KW-0548">Nucleotidyltransferase</keyword>
<dbReference type="GO" id="GO:0000428">
    <property type="term" value="C:DNA-directed RNA polymerase complex"/>
    <property type="evidence" value="ECO:0007669"/>
    <property type="project" value="UniProtKB-KW"/>
</dbReference>
<dbReference type="Gene3D" id="1.10.10.60">
    <property type="entry name" value="Homeodomain-like"/>
    <property type="match status" value="1"/>
</dbReference>
<sequence length="491" mass="55999">MQMKDVHCIACLLWFGRALTARSTVSSPALLQTHELSQHLSLELRQKLTVLQTPTHELELLVRQEMQQNPVLELENGVDTQVESSADDSSDEAWDDELRRLVRMDDEWRPTPTVATSTPDEEERRQFLMESITKPVTLAEHVTGQLLGMRFDDEEKADILLLLGHLNDNGWLKKPLADIAVEEDRPLEDLEFAQEMLLTLDPPGLGAVDLRQCLMVQLERENRSKTLEYHILDECFTALSRRKFEEIAAHFDVEVEDVQAATERITLLNPRPARDFDETPAIGFHVQPELTIEKQDGRWVVLMHREVTPSLRISSFYKSMMAEAGGKKDVREFIRDHIKRGRFFIDMLQQRQQTIQKVAEHIVSRQEEFFEQGSAALKPMTMGDIASEIGVHESTVSRTVAGKYANTPHGVFELRYFFSSGMATDSGESVSGRTVEAVLKEIIQAENRDQPLNDKEIAAQFAERGIRLSRRTVVKYRDRLGILPSALRRGS</sequence>
<dbReference type="InterPro" id="IPR000394">
    <property type="entry name" value="RNA_pol_sigma_54"/>
</dbReference>
<dbReference type="InterPro" id="IPR007046">
    <property type="entry name" value="RNA_pol_sigma_54_core-bd"/>
</dbReference>
<dbReference type="STRING" id="48467.SAMN02745166_00889"/>
<dbReference type="PROSITE" id="PS00717">
    <property type="entry name" value="SIGMA54_1"/>
    <property type="match status" value="1"/>
</dbReference>
<keyword evidence="7" id="KW-0238">DNA-binding</keyword>
<dbReference type="PIRSF" id="PIRSF000774">
    <property type="entry name" value="RpoN"/>
    <property type="match status" value="1"/>
</dbReference>
<dbReference type="PANTHER" id="PTHR32248">
    <property type="entry name" value="RNA POLYMERASE SIGMA-54 FACTOR"/>
    <property type="match status" value="1"/>
</dbReference>
<dbReference type="OrthoDB" id="9814402at2"/>
<dbReference type="PANTHER" id="PTHR32248:SF4">
    <property type="entry name" value="RNA POLYMERASE SIGMA-54 FACTOR"/>
    <property type="match status" value="1"/>
</dbReference>
<evidence type="ECO:0000259" key="10">
    <source>
        <dbReference type="Pfam" id="PF04963"/>
    </source>
</evidence>
<protein>
    <submittedName>
        <fullName evidence="11">RNA polymerase, sigma 54 subunit, RpoN/SigL</fullName>
    </submittedName>
</protein>
<name>A0A1T4WYB0_9BACT</name>
<dbReference type="EMBL" id="FUYE01000002">
    <property type="protein sequence ID" value="SKA82294.1"/>
    <property type="molecule type" value="Genomic_DNA"/>
</dbReference>
<dbReference type="InterPro" id="IPR038709">
    <property type="entry name" value="RpoN_core-bd_sf"/>
</dbReference>
<keyword evidence="12" id="KW-1185">Reference proteome</keyword>
<evidence type="ECO:0000256" key="7">
    <source>
        <dbReference type="ARBA" id="ARBA00023125"/>
    </source>
</evidence>
<keyword evidence="8" id="KW-0804">Transcription</keyword>
<dbReference type="NCBIfam" id="TIGR02395">
    <property type="entry name" value="rpoN_sigma"/>
    <property type="match status" value="1"/>
</dbReference>
<evidence type="ECO:0000259" key="9">
    <source>
        <dbReference type="Pfam" id="PF04552"/>
    </source>
</evidence>
<dbReference type="Proteomes" id="UP000190774">
    <property type="component" value="Unassembled WGS sequence"/>
</dbReference>
<accession>A0A1T4WYB0</accession>
<dbReference type="AlphaFoldDB" id="A0A1T4WYB0"/>
<feature type="domain" description="RNA polymerase sigma factor 54 DNA-binding" evidence="9">
    <location>
        <begin position="332"/>
        <end position="489"/>
    </location>
</feature>
<dbReference type="GO" id="GO:0001216">
    <property type="term" value="F:DNA-binding transcription activator activity"/>
    <property type="evidence" value="ECO:0007669"/>
    <property type="project" value="InterPro"/>
</dbReference>
<dbReference type="PRINTS" id="PR00045">
    <property type="entry name" value="SIGMA54FCT"/>
</dbReference>
<keyword evidence="2" id="KW-0240">DNA-directed RNA polymerase</keyword>
<evidence type="ECO:0000256" key="2">
    <source>
        <dbReference type="ARBA" id="ARBA00022478"/>
    </source>
</evidence>
<evidence type="ECO:0000256" key="6">
    <source>
        <dbReference type="ARBA" id="ARBA00023082"/>
    </source>
</evidence>